<dbReference type="Proteomes" id="UP000356253">
    <property type="component" value="Unassembled WGS sequence"/>
</dbReference>
<name>A0AC61YA80_9FLAO</name>
<evidence type="ECO:0000313" key="1">
    <source>
        <dbReference type="EMBL" id="VVV01411.1"/>
    </source>
</evidence>
<comment type="caution">
    <text evidence="1">The sequence shown here is derived from an EMBL/GenBank/DDBJ whole genome shotgun (WGS) entry which is preliminary data.</text>
</comment>
<accession>A0AC61YA80</accession>
<organism evidence="1 2">
    <name type="scientific">Mesonia oceanica</name>
    <dbReference type="NCBI Taxonomy" id="2687242"/>
    <lineage>
        <taxon>Bacteria</taxon>
        <taxon>Pseudomonadati</taxon>
        <taxon>Bacteroidota</taxon>
        <taxon>Flavobacteriia</taxon>
        <taxon>Flavobacteriales</taxon>
        <taxon>Flavobacteriaceae</taxon>
        <taxon>Mesonia</taxon>
    </lineage>
</organism>
<sequence length="570" mass="63857">MNIYKSNKTNLSRLFIALLGILAIWSCEKDDDYTPEGETRMFTPVEINSQSFEDRVELTWNPSLFTDGINETYTAQVSQDSLFSAESELVLEKVTDTSGVVFTDQELEVRTDYFVRVKANAIDDRPASKWSISTGFSIRGVQKLYPILSPSILATKVKLEWEYTEGVTEFRFQEYTQDETDLTSEPVLIGDPMLFPISAEEEQNAMKTVEGLEPNTKYFVDLYKGPVSIGYRSFKTKEESTYTAILSPGDDIVTIVNNSEDGAIIGLEPGVYDTGDDRFQIDGKTITIESISNDPNDTKINFEEFTLNDTGAGITLRGLEIDGQNNALYLINLTSSDGNGDPADYTDVMIDNCIVHDIETSAFRANRGSDGAYFMNTFTIQYSTFYNFAPGSYAFIHAEELVFNELKLSNSTFYKTGDIFIRYRKDFDSPIPNPLFTIEYCTINSIGFSNNYTLLDLKDKQATLNFKNSILANIPREGGTAETDLVRIDNETSAASFSFSNFFNLTNGDLDDPQEVVIPQPEEGYIASQNMYNIDLGWDNNTTDFTLPADSELQNASSTGGAIGDPKWWY</sequence>
<evidence type="ECO:0000313" key="2">
    <source>
        <dbReference type="Proteomes" id="UP000356253"/>
    </source>
</evidence>
<keyword evidence="2" id="KW-1185">Reference proteome</keyword>
<reference evidence="1" key="1">
    <citation type="submission" date="2019-09" db="EMBL/GenBank/DDBJ databases">
        <authorList>
            <person name="Rodrigo-Torres L."/>
            <person name="Arahal R. D."/>
            <person name="Lucena T."/>
        </authorList>
    </citation>
    <scope>NUCLEOTIDE SEQUENCE</scope>
    <source>
        <strain evidence="1">ISS653</strain>
    </source>
</reference>
<dbReference type="EMBL" id="CABVMM010000010">
    <property type="protein sequence ID" value="VVV01411.1"/>
    <property type="molecule type" value="Genomic_DNA"/>
</dbReference>
<protein>
    <submittedName>
        <fullName evidence="1">Uncharacterized protein</fullName>
    </submittedName>
</protein>
<proteinExistence type="predicted"/>
<gene>
    <name evidence="1" type="ORF">FVB9532_02703</name>
</gene>